<dbReference type="STRING" id="268407.PWYN_04400"/>
<dbReference type="Proteomes" id="UP000029734">
    <property type="component" value="Unassembled WGS sequence"/>
</dbReference>
<dbReference type="SUPFAM" id="SSF51445">
    <property type="entry name" value="(Trans)glycosidases"/>
    <property type="match status" value="1"/>
</dbReference>
<dbReference type="PANTHER" id="PTHR11069:SF23">
    <property type="entry name" value="LYSOSOMAL ACID GLUCOSYLCERAMIDASE"/>
    <property type="match status" value="1"/>
</dbReference>
<dbReference type="InterPro" id="IPR017853">
    <property type="entry name" value="GH"/>
</dbReference>
<evidence type="ECO:0000256" key="2">
    <source>
        <dbReference type="ARBA" id="ARBA00022729"/>
    </source>
</evidence>
<evidence type="ECO:0000256" key="3">
    <source>
        <dbReference type="ARBA" id="ARBA00022801"/>
    </source>
</evidence>
<evidence type="ECO:0000313" key="8">
    <source>
        <dbReference type="Proteomes" id="UP000029734"/>
    </source>
</evidence>
<sequence>MYKKDLQWFTSTELLPWAEKENKHKVASRGATPVEAVAPALALAEASPAPNLTITAETFQTLEGFGGCFNELGFVALCKLPDQERAEVMHSLFHPEGEQRFSICRLPIGASDYALEWYSLNENDGDYAMEHFSIERDRQMLIPYIKEALALNPELKLFASPWSPPTWMKFPKSYNYGTLRWEPEILEAYALYFVKFVEAYRAEGITIHQVHVQNEVVADQKFPSCVWTGEQLRIFIRDYLGPAFDRHGLDTEIWLGTINAPEAWDEWLKKKATDFDAYASVVLSDPEAYKYVKGVGYQWAGKYAIQRTVQSYPELRYMQTENECGDGENTWFYAKYVFNLYQHYFMNGVNAYIYWNMLLEPKGRSTWGWEQNSMLTVYPEQQKVVHNPEYYVMKHFSHFTAPGSVRVGLKGPWSGNAVAFKAADGTVTLVIANPFNEQRVLNLNSGSSVYSLELEPNSFHTMVLHS</sequence>
<dbReference type="Gene3D" id="3.20.20.80">
    <property type="entry name" value="Glycosidases"/>
    <property type="match status" value="1"/>
</dbReference>
<feature type="domain" description="Glycosyl hydrolase family 30 beta sandwich" evidence="6">
    <location>
        <begin position="403"/>
        <end position="462"/>
    </location>
</feature>
<dbReference type="eggNOG" id="COG5520">
    <property type="taxonomic scope" value="Bacteria"/>
</dbReference>
<protein>
    <submittedName>
        <fullName evidence="7">Glycosyl hydrolase</fullName>
    </submittedName>
</protein>
<dbReference type="EMBL" id="JQCR01000002">
    <property type="protein sequence ID" value="KGE18695.1"/>
    <property type="molecule type" value="Genomic_DNA"/>
</dbReference>
<dbReference type="GO" id="GO:0004348">
    <property type="term" value="F:glucosylceramidase activity"/>
    <property type="evidence" value="ECO:0007669"/>
    <property type="project" value="InterPro"/>
</dbReference>
<feature type="domain" description="Glycosyl hydrolase family 30 TIM-barrel" evidence="5">
    <location>
        <begin position="63"/>
        <end position="399"/>
    </location>
</feature>
<accession>A0A098M827</accession>
<dbReference type="InterPro" id="IPR033452">
    <property type="entry name" value="GH30_C"/>
</dbReference>
<dbReference type="Pfam" id="PF17189">
    <property type="entry name" value="Glyco_hydro_30C"/>
    <property type="match status" value="1"/>
</dbReference>
<reference evidence="7 8" key="1">
    <citation type="submission" date="2014-08" db="EMBL/GenBank/DDBJ databases">
        <authorList>
            <person name="den Bakker H.C."/>
        </authorList>
    </citation>
    <scope>NUCLEOTIDE SEQUENCE [LARGE SCALE GENOMIC DNA]</scope>
    <source>
        <strain evidence="7 8">DSM 18334</strain>
    </source>
</reference>
<dbReference type="PANTHER" id="PTHR11069">
    <property type="entry name" value="GLUCOSYLCERAMIDASE"/>
    <property type="match status" value="1"/>
</dbReference>
<organism evidence="7 8">
    <name type="scientific">Paenibacillus wynnii</name>
    <dbReference type="NCBI Taxonomy" id="268407"/>
    <lineage>
        <taxon>Bacteria</taxon>
        <taxon>Bacillati</taxon>
        <taxon>Bacillota</taxon>
        <taxon>Bacilli</taxon>
        <taxon>Bacillales</taxon>
        <taxon>Paenibacillaceae</taxon>
        <taxon>Paenibacillus</taxon>
    </lineage>
</organism>
<dbReference type="GO" id="GO:0006680">
    <property type="term" value="P:glucosylceramide catabolic process"/>
    <property type="evidence" value="ECO:0007669"/>
    <property type="project" value="TreeGrafter"/>
</dbReference>
<dbReference type="AlphaFoldDB" id="A0A098M827"/>
<comment type="similarity">
    <text evidence="1 4">Belongs to the glycosyl hydrolase 30 family.</text>
</comment>
<evidence type="ECO:0000256" key="4">
    <source>
        <dbReference type="RuleBase" id="RU361188"/>
    </source>
</evidence>
<comment type="caution">
    <text evidence="7">The sequence shown here is derived from an EMBL/GenBank/DDBJ whole genome shotgun (WGS) entry which is preliminary data.</text>
</comment>
<keyword evidence="2" id="KW-0732">Signal</keyword>
<dbReference type="InterPro" id="IPR001139">
    <property type="entry name" value="Glyco_hydro_30"/>
</dbReference>
<reference evidence="7 8" key="2">
    <citation type="submission" date="2014-10" db="EMBL/GenBank/DDBJ databases">
        <title>Comparative genomics of the Paenibacillus odorifer group.</title>
        <authorList>
            <person name="Tsai Y.-C."/>
            <person name="Martin N."/>
            <person name="Korlach J."/>
            <person name="Wiedmann M."/>
        </authorList>
    </citation>
    <scope>NUCLEOTIDE SEQUENCE [LARGE SCALE GENOMIC DNA]</scope>
    <source>
        <strain evidence="7 8">DSM 18334</strain>
    </source>
</reference>
<dbReference type="Pfam" id="PF02055">
    <property type="entry name" value="Glyco_hydro_30"/>
    <property type="match status" value="1"/>
</dbReference>
<dbReference type="GO" id="GO:0016020">
    <property type="term" value="C:membrane"/>
    <property type="evidence" value="ECO:0007669"/>
    <property type="project" value="GOC"/>
</dbReference>
<name>A0A098M827_9BACL</name>
<gene>
    <name evidence="7" type="ORF">PWYN_04400</name>
</gene>
<dbReference type="RefSeq" id="WP_036648865.1">
    <property type="nucleotide sequence ID" value="NZ_JQCR01000002.1"/>
</dbReference>
<dbReference type="OrthoDB" id="9806701at2"/>
<keyword evidence="8" id="KW-1185">Reference proteome</keyword>
<dbReference type="InterPro" id="IPR033453">
    <property type="entry name" value="Glyco_hydro_30_TIM-barrel"/>
</dbReference>
<evidence type="ECO:0000313" key="7">
    <source>
        <dbReference type="EMBL" id="KGE18695.1"/>
    </source>
</evidence>
<keyword evidence="3 4" id="KW-0378">Hydrolase</keyword>
<evidence type="ECO:0000259" key="5">
    <source>
        <dbReference type="Pfam" id="PF02055"/>
    </source>
</evidence>
<keyword evidence="4" id="KW-0326">Glycosidase</keyword>
<proteinExistence type="inferred from homology"/>
<evidence type="ECO:0000256" key="1">
    <source>
        <dbReference type="ARBA" id="ARBA00005382"/>
    </source>
</evidence>
<dbReference type="PRINTS" id="PR00843">
    <property type="entry name" value="GLHYDRLASE30"/>
</dbReference>
<evidence type="ECO:0000259" key="6">
    <source>
        <dbReference type="Pfam" id="PF17189"/>
    </source>
</evidence>